<dbReference type="Proteomes" id="UP001168096">
    <property type="component" value="Unassembled WGS sequence"/>
</dbReference>
<accession>A0ACC7MMP9</accession>
<organism evidence="1 2">
    <name type="scientific">Massilia orientalis</name>
    <dbReference type="NCBI Taxonomy" id="3050128"/>
    <lineage>
        <taxon>Bacteria</taxon>
        <taxon>Pseudomonadati</taxon>
        <taxon>Pseudomonadota</taxon>
        <taxon>Betaproteobacteria</taxon>
        <taxon>Burkholderiales</taxon>
        <taxon>Oxalobacteraceae</taxon>
        <taxon>Telluria group</taxon>
        <taxon>Massilia</taxon>
    </lineage>
</organism>
<proteinExistence type="predicted"/>
<name>A0ACC7MMP9_9BURK</name>
<sequence>MIACTEALGKGRTRRHGTVIFNRYIALINMHGKASAMGGRWMDEGRAGKRILVLSVPAGAGHTRAAEAIRAAACAVPGIAEVIHLDATAYATPRLRQVYADLYIMLVRRAPAVWSWVYDYTNTAAPDGWAHRLRRRIERRDCAPLLAKIAELRPDAIVCTHFLPAEILSREVADGMLRCPVWVQVTDFDLHRMWVHRHMAGYFAGNDEVAFLMEKHGIARDGIHVTGIPVMPAFMCRPDRAACARELGIDPGRMTFLLMGGGAGLGGLSTLAQRLLAIPGNFQLIALAGRNAAELAALRRLAAAYPGRLVPQGFTDKVERLMACADVAITKPGGATTAECLALGLPMIVNASIPGQEERNANFLLEHGAAMKAFDAPSLEYRVRYLMAHPAELDTMRARALALGRSHAAAAVLAAILKQTELIDACV</sequence>
<gene>
    <name evidence="1" type="ORF">QPK29_028515</name>
</gene>
<evidence type="ECO:0000313" key="1">
    <source>
        <dbReference type="EMBL" id="MFJ1471681.1"/>
    </source>
</evidence>
<dbReference type="EMBL" id="JASNRB020000025">
    <property type="protein sequence ID" value="MFJ1471681.1"/>
    <property type="molecule type" value="Genomic_DNA"/>
</dbReference>
<reference evidence="1" key="1">
    <citation type="submission" date="2024-11" db="EMBL/GenBank/DDBJ databases">
        <title>Description of Massilia orientalis sp. nov., isolated from rhizosphere soil of Ageratina adenophora.</title>
        <authorList>
            <person name="Wang Y."/>
        </authorList>
    </citation>
    <scope>NUCLEOTIDE SEQUENCE</scope>
    <source>
        <strain evidence="1">YIM B02787</strain>
    </source>
</reference>
<evidence type="ECO:0000313" key="2">
    <source>
        <dbReference type="Proteomes" id="UP001168096"/>
    </source>
</evidence>
<protein>
    <submittedName>
        <fullName evidence="1">Glycosyltransferase</fullName>
    </submittedName>
</protein>
<keyword evidence="2" id="KW-1185">Reference proteome</keyword>
<comment type="caution">
    <text evidence="1">The sequence shown here is derived from an EMBL/GenBank/DDBJ whole genome shotgun (WGS) entry which is preliminary data.</text>
</comment>